<dbReference type="SUPFAM" id="SSF117281">
    <property type="entry name" value="Kelch motif"/>
    <property type="match status" value="2"/>
</dbReference>
<dbReference type="OrthoDB" id="45365at2759"/>
<dbReference type="SMART" id="SM00875">
    <property type="entry name" value="BACK"/>
    <property type="match status" value="1"/>
</dbReference>
<evidence type="ECO:0000313" key="6">
    <source>
        <dbReference type="Proteomes" id="UP000580171"/>
    </source>
</evidence>
<feature type="region of interest" description="Disordered" evidence="3">
    <location>
        <begin position="254"/>
        <end position="273"/>
    </location>
</feature>
<accession>A0A7L2WFW2</accession>
<dbReference type="Pfam" id="PF24681">
    <property type="entry name" value="Kelch_KLHDC2_KLHL20_DRC7"/>
    <property type="match status" value="1"/>
</dbReference>
<dbReference type="CDD" id="cd18306">
    <property type="entry name" value="BTB_POZ_NS1BP"/>
    <property type="match status" value="1"/>
</dbReference>
<feature type="domain" description="BTB" evidence="4">
    <location>
        <begin position="32"/>
        <end position="99"/>
    </location>
</feature>
<dbReference type="InterPro" id="IPR011705">
    <property type="entry name" value="BACK"/>
</dbReference>
<dbReference type="AlphaFoldDB" id="A0A7L2WFW2"/>
<dbReference type="SMART" id="SM00612">
    <property type="entry name" value="Kelch"/>
    <property type="match status" value="5"/>
</dbReference>
<dbReference type="Proteomes" id="UP000580171">
    <property type="component" value="Unassembled WGS sequence"/>
</dbReference>
<dbReference type="PROSITE" id="PS50097">
    <property type="entry name" value="BTB"/>
    <property type="match status" value="1"/>
</dbReference>
<reference evidence="5 6" key="1">
    <citation type="submission" date="2019-09" db="EMBL/GenBank/DDBJ databases">
        <title>Bird 10,000 Genomes (B10K) Project - Family phase.</title>
        <authorList>
            <person name="Zhang G."/>
        </authorList>
    </citation>
    <scope>NUCLEOTIDE SEQUENCE [LARGE SCALE GENOMIC DNA]</scope>
    <source>
        <strain evidence="5">B10K-DU-012-58</strain>
        <tissue evidence="5">Muscle</tissue>
    </source>
</reference>
<dbReference type="InterPro" id="IPR006652">
    <property type="entry name" value="Kelch_1"/>
</dbReference>
<dbReference type="SMART" id="SM00225">
    <property type="entry name" value="BTB"/>
    <property type="match status" value="1"/>
</dbReference>
<dbReference type="InterPro" id="IPR017096">
    <property type="entry name" value="BTB-kelch_protein"/>
</dbReference>
<dbReference type="Pfam" id="PF01344">
    <property type="entry name" value="Kelch_1"/>
    <property type="match status" value="3"/>
</dbReference>
<dbReference type="PANTHER" id="PTHR24412">
    <property type="entry name" value="KELCH PROTEIN"/>
    <property type="match status" value="1"/>
</dbReference>
<keyword evidence="6" id="KW-1185">Reference proteome</keyword>
<dbReference type="SUPFAM" id="SSF54695">
    <property type="entry name" value="POZ domain"/>
    <property type="match status" value="1"/>
</dbReference>
<evidence type="ECO:0000259" key="4">
    <source>
        <dbReference type="PROSITE" id="PS50097"/>
    </source>
</evidence>
<feature type="non-terminal residue" evidence="5">
    <location>
        <position position="632"/>
    </location>
</feature>
<evidence type="ECO:0000256" key="1">
    <source>
        <dbReference type="ARBA" id="ARBA00022441"/>
    </source>
</evidence>
<dbReference type="CDD" id="cd18502">
    <property type="entry name" value="BACK_NS1BP_IVNS1ABP"/>
    <property type="match status" value="1"/>
</dbReference>
<proteinExistence type="predicted"/>
<sequence>MIPNGYLMFEDENFIESSVAKLNALRKSGQFCDVRLQVCGHEMLAHRAVLACCSPYLFEIFNSDSDSHGISHVKFDDLNPEAVEVLLNYAYTAQLKADKELVKDVYSAAKKLKMERVKQVCGDYLLSKMDVQSCISYRNFASCMGDLRLLNKIDGYIQEHLLQISEQEEFLKLPRLKLEVMLEDNVGLPSNGKLYTKVINWVQRSIWENGDSLEDLMEECSVEYLRLCSEKQRCSLWLGFCSCLLILQKKPPRENDHKQISSSSSGSLSPNATVQSPKHEWKIIASEKTSSNTYLCLAVLDGVLCVIFLHGRNSPQSSPTSTPRLLKSLSFEIQPNDIIEKPMSPMQYSRSGLGTAELNGKLIAAGGYNREECLRTVECYDPQKDTWTFIAPMRTPRARFQMAVLMGQLYVVGGSNGHSDDLSCGEMYEPEIDDWTPVPELRTNRCNAGVCALNGKLYIVGGSDPYGQKGLKNCDCVTSVLGCDCWCLIVGRHQSAVCELGGYLYIIGGAESWNCLNSVERYNPENNTWTLIAPMNVARRGAGVAVRDGKLFVGGGFDGSHAVSCMEMYDPAKNEWKMMGSMTTPRSNAGITTVANTIYAVGGFDGNEFLNTVEVYNPESNEWSPYTKIYKF</sequence>
<dbReference type="Pfam" id="PF07707">
    <property type="entry name" value="BACK"/>
    <property type="match status" value="1"/>
</dbReference>
<dbReference type="EMBL" id="VYZV01013243">
    <property type="protein sequence ID" value="NXS68259.1"/>
    <property type="molecule type" value="Genomic_DNA"/>
</dbReference>
<feature type="non-terminal residue" evidence="5">
    <location>
        <position position="1"/>
    </location>
</feature>
<dbReference type="Pfam" id="PF00651">
    <property type="entry name" value="BTB"/>
    <property type="match status" value="1"/>
</dbReference>
<dbReference type="Gene3D" id="2.120.10.80">
    <property type="entry name" value="Kelch-type beta propeller"/>
    <property type="match status" value="2"/>
</dbReference>
<dbReference type="FunFam" id="2.120.10.80:FF:000039">
    <property type="entry name" value="influenza virus NS1A-binding protein"/>
    <property type="match status" value="1"/>
</dbReference>
<protein>
    <submittedName>
        <fullName evidence="5">NS1BP protein</fullName>
    </submittedName>
</protein>
<organism evidence="5 6">
    <name type="scientific">Pandion haliaetus</name>
    <name type="common">Osprey</name>
    <name type="synonym">Falco haliaetus</name>
    <dbReference type="NCBI Taxonomy" id="56262"/>
    <lineage>
        <taxon>Eukaryota</taxon>
        <taxon>Metazoa</taxon>
        <taxon>Chordata</taxon>
        <taxon>Craniata</taxon>
        <taxon>Vertebrata</taxon>
        <taxon>Euteleostomi</taxon>
        <taxon>Archelosauria</taxon>
        <taxon>Archosauria</taxon>
        <taxon>Dinosauria</taxon>
        <taxon>Saurischia</taxon>
        <taxon>Theropoda</taxon>
        <taxon>Coelurosauria</taxon>
        <taxon>Aves</taxon>
        <taxon>Neognathae</taxon>
        <taxon>Neoaves</taxon>
        <taxon>Telluraves</taxon>
        <taxon>Accipitrimorphae</taxon>
        <taxon>Accipitriformes</taxon>
        <taxon>Pandionidae</taxon>
        <taxon>Pandion</taxon>
    </lineage>
</organism>
<keyword evidence="2" id="KW-0677">Repeat</keyword>
<dbReference type="FunFam" id="3.30.710.10:FF:000068">
    <property type="entry name" value="Influenza virus NS1A-binding protein-like protein"/>
    <property type="match status" value="1"/>
</dbReference>
<dbReference type="InterPro" id="IPR000210">
    <property type="entry name" value="BTB/POZ_dom"/>
</dbReference>
<evidence type="ECO:0000256" key="3">
    <source>
        <dbReference type="SAM" id="MobiDB-lite"/>
    </source>
</evidence>
<name>A0A7L2WFW2_PANHA</name>
<comment type="caution">
    <text evidence="5">The sequence shown here is derived from an EMBL/GenBank/DDBJ whole genome shotgun (WGS) entry which is preliminary data.</text>
</comment>
<dbReference type="Gene3D" id="1.25.40.420">
    <property type="match status" value="1"/>
</dbReference>
<dbReference type="InterPro" id="IPR015915">
    <property type="entry name" value="Kelch-typ_b-propeller"/>
</dbReference>
<keyword evidence="1" id="KW-0880">Kelch repeat</keyword>
<dbReference type="PANTHER" id="PTHR24412:SF396">
    <property type="entry name" value="INFLUENZA VIRUS NS1A-BINDING PROTEIN"/>
    <property type="match status" value="1"/>
</dbReference>
<evidence type="ECO:0000313" key="5">
    <source>
        <dbReference type="EMBL" id="NXS68259.1"/>
    </source>
</evidence>
<dbReference type="InterPro" id="IPR011333">
    <property type="entry name" value="SKP1/BTB/POZ_sf"/>
</dbReference>
<gene>
    <name evidence="5" type="primary">Ivns1abp</name>
    <name evidence="5" type="ORF">PANHAL_R11494</name>
</gene>
<dbReference type="PRINTS" id="PR00501">
    <property type="entry name" value="KELCHREPEAT"/>
</dbReference>
<evidence type="ECO:0000256" key="2">
    <source>
        <dbReference type="ARBA" id="ARBA00022737"/>
    </source>
</evidence>
<dbReference type="Gene3D" id="3.30.710.10">
    <property type="entry name" value="Potassium Channel Kv1.1, Chain A"/>
    <property type="match status" value="1"/>
</dbReference>
<dbReference type="PIRSF" id="PIRSF037037">
    <property type="entry name" value="Kelch-like_protein_gigaxonin"/>
    <property type="match status" value="1"/>
</dbReference>